<name>A0A448Z9V5_9STRA</name>
<dbReference type="OrthoDB" id="41873at2759"/>
<protein>
    <submittedName>
        <fullName evidence="1">Uncharacterized protein</fullName>
    </submittedName>
</protein>
<reference evidence="1 2" key="1">
    <citation type="submission" date="2019-01" db="EMBL/GenBank/DDBJ databases">
        <authorList>
            <person name="Ferrante I. M."/>
        </authorList>
    </citation>
    <scope>NUCLEOTIDE SEQUENCE [LARGE SCALE GENOMIC DNA]</scope>
    <source>
        <strain evidence="1 2">B856</strain>
    </source>
</reference>
<dbReference type="InterPro" id="IPR002110">
    <property type="entry name" value="Ankyrin_rpt"/>
</dbReference>
<dbReference type="AlphaFoldDB" id="A0A448Z9V5"/>
<keyword evidence="2" id="KW-1185">Reference proteome</keyword>
<gene>
    <name evidence="1" type="ORF">PSNMU_V1.4_AUG-EV-PASAV3_0056220</name>
</gene>
<accession>A0A448Z9V5</accession>
<evidence type="ECO:0000313" key="2">
    <source>
        <dbReference type="Proteomes" id="UP000291116"/>
    </source>
</evidence>
<dbReference type="InterPro" id="IPR036770">
    <property type="entry name" value="Ankyrin_rpt-contain_sf"/>
</dbReference>
<organism evidence="1 2">
    <name type="scientific">Pseudo-nitzschia multistriata</name>
    <dbReference type="NCBI Taxonomy" id="183589"/>
    <lineage>
        <taxon>Eukaryota</taxon>
        <taxon>Sar</taxon>
        <taxon>Stramenopiles</taxon>
        <taxon>Ochrophyta</taxon>
        <taxon>Bacillariophyta</taxon>
        <taxon>Bacillariophyceae</taxon>
        <taxon>Bacillariophycidae</taxon>
        <taxon>Bacillariales</taxon>
        <taxon>Bacillariaceae</taxon>
        <taxon>Pseudo-nitzschia</taxon>
    </lineage>
</organism>
<dbReference type="Gene3D" id="1.25.40.20">
    <property type="entry name" value="Ankyrin repeat-containing domain"/>
    <property type="match status" value="1"/>
</dbReference>
<dbReference type="Pfam" id="PF12796">
    <property type="entry name" value="Ank_2"/>
    <property type="match status" value="1"/>
</dbReference>
<dbReference type="EMBL" id="CAACVS010000187">
    <property type="protein sequence ID" value="VEU38790.1"/>
    <property type="molecule type" value="Genomic_DNA"/>
</dbReference>
<dbReference type="SUPFAM" id="SSF48403">
    <property type="entry name" value="Ankyrin repeat"/>
    <property type="match status" value="1"/>
</dbReference>
<evidence type="ECO:0000313" key="1">
    <source>
        <dbReference type="EMBL" id="VEU38790.1"/>
    </source>
</evidence>
<sequence>MIAMNITVKKRNARDIGVGCCTSQEDMPLKQRRLNPKSPSSSTSSISSVKAFRFMMIPRMITSSQESSIPVLSPCTYMSIALKNKKIKTRVDSFSLEQALYFEPYQEAEIHVDLLKALRGADLEKLRTLKDEKEKNYDLDARNQFGENLVHLACRMALSLDVLKFLVEETKIPVNVRDRFGRTPLHNACMSALPNFDNIDFLIKTAPKLAVFEDDKNKIPFELIPQRVFERWIRYFSEMNVLKKLTTELAKHEGLSNK</sequence>
<proteinExistence type="predicted"/>
<dbReference type="Proteomes" id="UP000291116">
    <property type="component" value="Unassembled WGS sequence"/>
</dbReference>